<keyword evidence="2" id="KW-0805">Transcription regulation</keyword>
<reference evidence="7 8" key="1">
    <citation type="submission" date="2018-08" db="EMBL/GenBank/DDBJ databases">
        <title>Genome sequence of strict halophilic Halobacillus trueperi SS1 isolated from Lunsu, a salty water body of North West Himalayas.</title>
        <authorList>
            <person name="Gupta S."/>
            <person name="Sharma P."/>
            <person name="Dev K."/>
            <person name="Baumler D."/>
            <person name="Sourirajan A."/>
        </authorList>
    </citation>
    <scope>NUCLEOTIDE SEQUENCE [LARGE SCALE GENOMIC DNA]</scope>
    <source>
        <strain evidence="7 8">SS1</strain>
    </source>
</reference>
<dbReference type="PANTHER" id="PTHR43133:SF60">
    <property type="entry name" value="RNA POLYMERASE SIGMA FACTOR SIGV"/>
    <property type="match status" value="1"/>
</dbReference>
<proteinExistence type="inferred from homology"/>
<dbReference type="GO" id="GO:0003677">
    <property type="term" value="F:DNA binding"/>
    <property type="evidence" value="ECO:0007669"/>
    <property type="project" value="InterPro"/>
</dbReference>
<keyword evidence="3" id="KW-0731">Sigma factor</keyword>
<evidence type="ECO:0000313" key="8">
    <source>
        <dbReference type="Proteomes" id="UP000257032"/>
    </source>
</evidence>
<dbReference type="Gene3D" id="1.10.10.10">
    <property type="entry name" value="Winged helix-like DNA-binding domain superfamily/Winged helix DNA-binding domain"/>
    <property type="match status" value="1"/>
</dbReference>
<dbReference type="InterPro" id="IPR007627">
    <property type="entry name" value="RNA_pol_sigma70_r2"/>
</dbReference>
<dbReference type="InterPro" id="IPR039425">
    <property type="entry name" value="RNA_pol_sigma-70-like"/>
</dbReference>
<evidence type="ECO:0000256" key="3">
    <source>
        <dbReference type="ARBA" id="ARBA00023082"/>
    </source>
</evidence>
<accession>A0A3D8VEL3</accession>
<dbReference type="EMBL" id="QTLC01000076">
    <property type="protein sequence ID" value="RDY67278.1"/>
    <property type="molecule type" value="Genomic_DNA"/>
</dbReference>
<dbReference type="CDD" id="cd06171">
    <property type="entry name" value="Sigma70_r4"/>
    <property type="match status" value="1"/>
</dbReference>
<feature type="domain" description="RNA polymerase sigma factor 70 region 4 type 2" evidence="6">
    <location>
        <begin position="123"/>
        <end position="175"/>
    </location>
</feature>
<dbReference type="InterPro" id="IPR014284">
    <property type="entry name" value="RNA_pol_sigma-70_dom"/>
</dbReference>
<dbReference type="SUPFAM" id="SSF88659">
    <property type="entry name" value="Sigma3 and sigma4 domains of RNA polymerase sigma factors"/>
    <property type="match status" value="1"/>
</dbReference>
<name>A0A3D8VEL3_9BACI</name>
<organism evidence="7 8">
    <name type="scientific">Halobacillus trueperi</name>
    <dbReference type="NCBI Taxonomy" id="156205"/>
    <lineage>
        <taxon>Bacteria</taxon>
        <taxon>Bacillati</taxon>
        <taxon>Bacillota</taxon>
        <taxon>Bacilli</taxon>
        <taxon>Bacillales</taxon>
        <taxon>Bacillaceae</taxon>
        <taxon>Halobacillus</taxon>
    </lineage>
</organism>
<dbReference type="AlphaFoldDB" id="A0A3D8VEL3"/>
<evidence type="ECO:0000256" key="2">
    <source>
        <dbReference type="ARBA" id="ARBA00023015"/>
    </source>
</evidence>
<dbReference type="SUPFAM" id="SSF88946">
    <property type="entry name" value="Sigma2 domain of RNA polymerase sigma factors"/>
    <property type="match status" value="1"/>
</dbReference>
<sequence>MKRKGEESLVSGHTQTHYTREEAVEYIMDQYGESLKRTIFTYVKNHHTTDDTFQDVLLQIYRKWDRFNGESQLKTWAMRIAINRCKDYLRSPIHRIKIATDKWREQKDPNYTEQKVVQKEQWDEIAEAILHLPIKYREVMILTFQQDMTQKQIAEATGTPLSTIKTRMQRARQLLREKADEGGIDPWIINK</sequence>
<dbReference type="Pfam" id="PF04542">
    <property type="entry name" value="Sigma70_r2"/>
    <property type="match status" value="1"/>
</dbReference>
<evidence type="ECO:0000259" key="6">
    <source>
        <dbReference type="Pfam" id="PF08281"/>
    </source>
</evidence>
<dbReference type="Gene3D" id="1.10.1740.10">
    <property type="match status" value="1"/>
</dbReference>
<evidence type="ECO:0000313" key="7">
    <source>
        <dbReference type="EMBL" id="RDY67278.1"/>
    </source>
</evidence>
<dbReference type="InterPro" id="IPR013324">
    <property type="entry name" value="RNA_pol_sigma_r3/r4-like"/>
</dbReference>
<feature type="domain" description="RNA polymerase sigma-70 region 2" evidence="5">
    <location>
        <begin position="29"/>
        <end position="91"/>
    </location>
</feature>
<dbReference type="GO" id="GO:0016987">
    <property type="term" value="F:sigma factor activity"/>
    <property type="evidence" value="ECO:0007669"/>
    <property type="project" value="UniProtKB-KW"/>
</dbReference>
<evidence type="ECO:0000256" key="1">
    <source>
        <dbReference type="ARBA" id="ARBA00010641"/>
    </source>
</evidence>
<dbReference type="InterPro" id="IPR036388">
    <property type="entry name" value="WH-like_DNA-bd_sf"/>
</dbReference>
<protein>
    <submittedName>
        <fullName evidence="7">RNA polymerase subunit sigma-32</fullName>
    </submittedName>
</protein>
<dbReference type="Proteomes" id="UP000257032">
    <property type="component" value="Unassembled WGS sequence"/>
</dbReference>
<dbReference type="NCBIfam" id="TIGR02937">
    <property type="entry name" value="sigma70-ECF"/>
    <property type="match status" value="1"/>
</dbReference>
<comment type="similarity">
    <text evidence="1">Belongs to the sigma-70 factor family. ECF subfamily.</text>
</comment>
<evidence type="ECO:0000259" key="5">
    <source>
        <dbReference type="Pfam" id="PF04542"/>
    </source>
</evidence>
<dbReference type="InterPro" id="IPR013325">
    <property type="entry name" value="RNA_pol_sigma_r2"/>
</dbReference>
<evidence type="ECO:0000256" key="4">
    <source>
        <dbReference type="ARBA" id="ARBA00023163"/>
    </source>
</evidence>
<comment type="caution">
    <text evidence="7">The sequence shown here is derived from an EMBL/GenBank/DDBJ whole genome shotgun (WGS) entry which is preliminary data.</text>
</comment>
<dbReference type="PANTHER" id="PTHR43133">
    <property type="entry name" value="RNA POLYMERASE ECF-TYPE SIGMA FACTO"/>
    <property type="match status" value="1"/>
</dbReference>
<keyword evidence="4" id="KW-0804">Transcription</keyword>
<gene>
    <name evidence="7" type="ORF">DXT76_19855</name>
</gene>
<dbReference type="Pfam" id="PF08281">
    <property type="entry name" value="Sigma70_r4_2"/>
    <property type="match status" value="1"/>
</dbReference>
<dbReference type="InterPro" id="IPR013249">
    <property type="entry name" value="RNA_pol_sigma70_r4_t2"/>
</dbReference>
<dbReference type="GO" id="GO:0006352">
    <property type="term" value="P:DNA-templated transcription initiation"/>
    <property type="evidence" value="ECO:0007669"/>
    <property type="project" value="InterPro"/>
</dbReference>